<dbReference type="Proteomes" id="UP000241158">
    <property type="component" value="Unassembled WGS sequence"/>
</dbReference>
<accession>A0A2P7ARR3</accession>
<reference evidence="3" key="1">
    <citation type="submission" date="2017-11" db="EMBL/GenBank/DDBJ databases">
        <authorList>
            <person name="Kuznetsova I."/>
            <person name="Sazanova A."/>
            <person name="Chirak E."/>
            <person name="Safronova V."/>
            <person name="Willems A."/>
        </authorList>
    </citation>
    <scope>NUCLEOTIDE SEQUENCE [LARGE SCALE GENOMIC DNA]</scope>
    <source>
        <strain evidence="3">PEPV15</strain>
    </source>
</reference>
<feature type="region of interest" description="Disordered" evidence="1">
    <location>
        <begin position="1"/>
        <end position="73"/>
    </location>
</feature>
<dbReference type="AlphaFoldDB" id="A0A2P7ARR3"/>
<sequence length="73" mass="7948">MNSSRKITTGNNDRPRDETIAQSGPGIPDDSGTPVEVDEVQVERAKASLQEGPERKLKRQVADTIKSTQRGAE</sequence>
<evidence type="ECO:0000256" key="1">
    <source>
        <dbReference type="SAM" id="MobiDB-lite"/>
    </source>
</evidence>
<evidence type="ECO:0000313" key="2">
    <source>
        <dbReference type="EMBL" id="PSH56921.1"/>
    </source>
</evidence>
<comment type="caution">
    <text evidence="2">The sequence shown here is derived from an EMBL/GenBank/DDBJ whole genome shotgun (WGS) entry which is preliminary data.</text>
</comment>
<dbReference type="RefSeq" id="WP_106717680.1">
    <property type="nucleotide sequence ID" value="NZ_JACHXT010000003.1"/>
</dbReference>
<gene>
    <name evidence="2" type="ORF">CU100_16585</name>
</gene>
<feature type="compositionally biased region" description="Polar residues" evidence="1">
    <location>
        <begin position="1"/>
        <end position="12"/>
    </location>
</feature>
<dbReference type="EMBL" id="PGGN01000003">
    <property type="protein sequence ID" value="PSH56921.1"/>
    <property type="molecule type" value="Genomic_DNA"/>
</dbReference>
<name>A0A2P7ARR3_9HYPH</name>
<dbReference type="OrthoDB" id="7307073at2"/>
<keyword evidence="3" id="KW-1185">Reference proteome</keyword>
<protein>
    <submittedName>
        <fullName evidence="2">Uncharacterized protein</fullName>
    </submittedName>
</protein>
<proteinExistence type="predicted"/>
<organism evidence="2 3">
    <name type="scientific">Phyllobacterium endophyticum</name>
    <dbReference type="NCBI Taxonomy" id="1149773"/>
    <lineage>
        <taxon>Bacteria</taxon>
        <taxon>Pseudomonadati</taxon>
        <taxon>Pseudomonadota</taxon>
        <taxon>Alphaproteobacteria</taxon>
        <taxon>Hyphomicrobiales</taxon>
        <taxon>Phyllobacteriaceae</taxon>
        <taxon>Phyllobacterium</taxon>
    </lineage>
</organism>
<evidence type="ECO:0000313" key="3">
    <source>
        <dbReference type="Proteomes" id="UP000241158"/>
    </source>
</evidence>